<keyword evidence="3" id="KW-1185">Reference proteome</keyword>
<dbReference type="RefSeq" id="WP_157476128.1">
    <property type="nucleotide sequence ID" value="NZ_CP046566.1"/>
</dbReference>
<evidence type="ECO:0000259" key="1">
    <source>
        <dbReference type="Pfam" id="PF13460"/>
    </source>
</evidence>
<protein>
    <submittedName>
        <fullName evidence="2">NAD(P)H-binding protein</fullName>
    </submittedName>
</protein>
<organism evidence="2 3">
    <name type="scientific">Phnomibacter ginsenosidimutans</name>
    <dbReference type="NCBI Taxonomy" id="2676868"/>
    <lineage>
        <taxon>Bacteria</taxon>
        <taxon>Pseudomonadati</taxon>
        <taxon>Bacteroidota</taxon>
        <taxon>Chitinophagia</taxon>
        <taxon>Chitinophagales</taxon>
        <taxon>Chitinophagaceae</taxon>
        <taxon>Phnomibacter</taxon>
    </lineage>
</organism>
<dbReference type="PANTHER" id="PTHR47129:SF1">
    <property type="entry name" value="NMRA-LIKE DOMAIN-CONTAINING PROTEIN"/>
    <property type="match status" value="1"/>
</dbReference>
<dbReference type="InterPro" id="IPR036291">
    <property type="entry name" value="NAD(P)-bd_dom_sf"/>
</dbReference>
<proteinExistence type="predicted"/>
<dbReference type="EMBL" id="CP046566">
    <property type="protein sequence ID" value="QGW26910.1"/>
    <property type="molecule type" value="Genomic_DNA"/>
</dbReference>
<dbReference type="InterPro" id="IPR052718">
    <property type="entry name" value="NmrA-type_oxidoreductase"/>
</dbReference>
<dbReference type="Proteomes" id="UP000426027">
    <property type="component" value="Chromosome"/>
</dbReference>
<dbReference type="Gene3D" id="3.90.25.10">
    <property type="entry name" value="UDP-galactose 4-epimerase, domain 1"/>
    <property type="match status" value="1"/>
</dbReference>
<reference evidence="2 3" key="1">
    <citation type="submission" date="2019-11" db="EMBL/GenBank/DDBJ databases">
        <authorList>
            <person name="Im W.T."/>
        </authorList>
    </citation>
    <scope>NUCLEOTIDE SEQUENCE [LARGE SCALE GENOMIC DNA]</scope>
    <source>
        <strain evidence="2 3">SB-02</strain>
    </source>
</reference>
<dbReference type="Gene3D" id="3.40.50.720">
    <property type="entry name" value="NAD(P)-binding Rossmann-like Domain"/>
    <property type="match status" value="1"/>
</dbReference>
<sequence length="283" mass="29650">MKTGITGATGQLGQLVVAQLLQRTEASQLVALVRNTEKAASLGIDARAFDYSQPDVYALQGIDKLLLISGNEIGQRKTQHGNVIRAAQQAGVQLIVYTSLLHADTSRISLAEEHLATEQLLQASGIPHVILRNGWYNENYANAIAGALHAGAIAGSSGDGKISSAARIDFAEAAAVVLTSTGHEGKVYELAGSSSYTLTELAAIVAEQAGKPVQYNNLPVADYAKLLSSFGLPEALAATIAGWETGIAQNDLLDEQQQLAQLIGRPTTPIAETVREVLAGAAQ</sequence>
<name>A0A6I6GA32_9BACT</name>
<evidence type="ECO:0000313" key="2">
    <source>
        <dbReference type="EMBL" id="QGW26910.1"/>
    </source>
</evidence>
<dbReference type="InterPro" id="IPR016040">
    <property type="entry name" value="NAD(P)-bd_dom"/>
</dbReference>
<gene>
    <name evidence="2" type="ORF">GLV81_01275</name>
</gene>
<dbReference type="KEGG" id="fls:GLV81_01275"/>
<accession>A0A6I6GA32</accession>
<dbReference type="SUPFAM" id="SSF51735">
    <property type="entry name" value="NAD(P)-binding Rossmann-fold domains"/>
    <property type="match status" value="1"/>
</dbReference>
<dbReference type="Pfam" id="PF13460">
    <property type="entry name" value="NAD_binding_10"/>
    <property type="match status" value="1"/>
</dbReference>
<dbReference type="PANTHER" id="PTHR47129">
    <property type="entry name" value="QUINONE OXIDOREDUCTASE 2"/>
    <property type="match status" value="1"/>
</dbReference>
<evidence type="ECO:0000313" key="3">
    <source>
        <dbReference type="Proteomes" id="UP000426027"/>
    </source>
</evidence>
<feature type="domain" description="NAD(P)-binding" evidence="1">
    <location>
        <begin position="7"/>
        <end position="178"/>
    </location>
</feature>
<dbReference type="CDD" id="cd05269">
    <property type="entry name" value="TMR_SDR_a"/>
    <property type="match status" value="1"/>
</dbReference>
<dbReference type="AlphaFoldDB" id="A0A6I6GA32"/>